<dbReference type="EMBL" id="JAGTJQ010000005">
    <property type="protein sequence ID" value="KAH7031435.1"/>
    <property type="molecule type" value="Genomic_DNA"/>
</dbReference>
<feature type="region of interest" description="Disordered" evidence="5">
    <location>
        <begin position="70"/>
        <end position="132"/>
    </location>
</feature>
<feature type="compositionally biased region" description="Polar residues" evidence="5">
    <location>
        <begin position="98"/>
        <end position="109"/>
    </location>
</feature>
<evidence type="ECO:0000256" key="3">
    <source>
        <dbReference type="ARBA" id="ARBA00023136"/>
    </source>
</evidence>
<keyword evidence="4" id="KW-0813">Transport</keyword>
<proteinExistence type="inferred from homology"/>
<organism evidence="6 7">
    <name type="scientific">Microdochium trichocladiopsis</name>
    <dbReference type="NCBI Taxonomy" id="1682393"/>
    <lineage>
        <taxon>Eukaryota</taxon>
        <taxon>Fungi</taxon>
        <taxon>Dikarya</taxon>
        <taxon>Ascomycota</taxon>
        <taxon>Pezizomycotina</taxon>
        <taxon>Sordariomycetes</taxon>
        <taxon>Xylariomycetidae</taxon>
        <taxon>Xylariales</taxon>
        <taxon>Microdochiaceae</taxon>
        <taxon>Microdochium</taxon>
    </lineage>
</organism>
<dbReference type="OrthoDB" id="161814at2759"/>
<evidence type="ECO:0000256" key="5">
    <source>
        <dbReference type="SAM" id="MobiDB-lite"/>
    </source>
</evidence>
<feature type="compositionally biased region" description="Low complexity" evidence="5">
    <location>
        <begin position="75"/>
        <end position="88"/>
    </location>
</feature>
<keyword evidence="7" id="KW-1185">Reference proteome</keyword>
<evidence type="ECO:0000313" key="6">
    <source>
        <dbReference type="EMBL" id="KAH7031435.1"/>
    </source>
</evidence>
<accession>A0A9P8Y791</accession>
<feature type="transmembrane region" description="Helical" evidence="4">
    <location>
        <begin position="26"/>
        <end position="46"/>
    </location>
</feature>
<evidence type="ECO:0000256" key="1">
    <source>
        <dbReference type="ARBA" id="ARBA00022692"/>
    </source>
</evidence>
<dbReference type="InterPro" id="IPR007274">
    <property type="entry name" value="Cop_transporter"/>
</dbReference>
<keyword evidence="4" id="KW-0187">Copper transport</keyword>
<protein>
    <recommendedName>
        <fullName evidence="4">Copper transport protein</fullName>
    </recommendedName>
</protein>
<dbReference type="GO" id="GO:0005375">
    <property type="term" value="F:copper ion transmembrane transporter activity"/>
    <property type="evidence" value="ECO:0007669"/>
    <property type="project" value="UniProtKB-UniRule"/>
</dbReference>
<name>A0A9P8Y791_9PEZI</name>
<gene>
    <name evidence="6" type="ORF">B0I36DRAFT_363125</name>
</gene>
<keyword evidence="1 4" id="KW-0812">Transmembrane</keyword>
<keyword evidence="4" id="KW-0406">Ion transport</keyword>
<dbReference type="AlphaFoldDB" id="A0A9P8Y791"/>
<dbReference type="PANTHER" id="PTHR12483:SF115">
    <property type="entry name" value="COPPER TRANSPORT PROTEIN"/>
    <property type="match status" value="1"/>
</dbReference>
<comment type="subcellular location">
    <subcellularLocation>
        <location evidence="4">Membrane</location>
        <topology evidence="4">Multi-pass membrane protein</topology>
    </subcellularLocation>
</comment>
<keyword evidence="2 4" id="KW-1133">Transmembrane helix</keyword>
<evidence type="ECO:0000256" key="4">
    <source>
        <dbReference type="RuleBase" id="RU367022"/>
    </source>
</evidence>
<reference evidence="6" key="1">
    <citation type="journal article" date="2021" name="Nat. Commun.">
        <title>Genetic determinants of endophytism in the Arabidopsis root mycobiome.</title>
        <authorList>
            <person name="Mesny F."/>
            <person name="Miyauchi S."/>
            <person name="Thiergart T."/>
            <person name="Pickel B."/>
            <person name="Atanasova L."/>
            <person name="Karlsson M."/>
            <person name="Huettel B."/>
            <person name="Barry K.W."/>
            <person name="Haridas S."/>
            <person name="Chen C."/>
            <person name="Bauer D."/>
            <person name="Andreopoulos W."/>
            <person name="Pangilinan J."/>
            <person name="LaButti K."/>
            <person name="Riley R."/>
            <person name="Lipzen A."/>
            <person name="Clum A."/>
            <person name="Drula E."/>
            <person name="Henrissat B."/>
            <person name="Kohler A."/>
            <person name="Grigoriev I.V."/>
            <person name="Martin F.M."/>
            <person name="Hacquard S."/>
        </authorList>
    </citation>
    <scope>NUCLEOTIDE SEQUENCE</scope>
    <source>
        <strain evidence="6">MPI-CAGE-CH-0230</strain>
    </source>
</reference>
<dbReference type="RefSeq" id="XP_046013115.1">
    <property type="nucleotide sequence ID" value="XM_046158754.1"/>
</dbReference>
<feature type="compositionally biased region" description="Acidic residues" evidence="5">
    <location>
        <begin position="202"/>
        <end position="211"/>
    </location>
</feature>
<sequence>MNMLLNYSTKDLCIFSHHFHIPGDSWALWAAGLLFVFLFCAGYEGFKNWARAYDRRVAAEYLRILAAEEDEEESTTATPSTSSSSSSSGLEMKKKKTSYSSAPTQRRTVTTNATSAPSSPPPSPQTTRAAAASFARARKPTRALLYAAQYLYGMLAMLLFMTYNVQVMLACSAGVGAGFLRWAADLPPLGGAATARRRDVSDVGEQEEEEQQSAACH</sequence>
<feature type="region of interest" description="Disordered" evidence="5">
    <location>
        <begin position="197"/>
        <end position="217"/>
    </location>
</feature>
<dbReference type="PANTHER" id="PTHR12483">
    <property type="entry name" value="SOLUTE CARRIER FAMILY 31 COPPER TRANSPORTERS"/>
    <property type="match status" value="1"/>
</dbReference>
<dbReference type="Proteomes" id="UP000756346">
    <property type="component" value="Unassembled WGS sequence"/>
</dbReference>
<evidence type="ECO:0000256" key="2">
    <source>
        <dbReference type="ARBA" id="ARBA00022989"/>
    </source>
</evidence>
<comment type="similarity">
    <text evidence="4">Belongs to the copper transporter (Ctr) (TC 1.A.56) family. SLC31A subfamily.</text>
</comment>
<dbReference type="Pfam" id="PF04145">
    <property type="entry name" value="Ctr"/>
    <property type="match status" value="1"/>
</dbReference>
<dbReference type="GeneID" id="70188300"/>
<feature type="transmembrane region" description="Helical" evidence="4">
    <location>
        <begin position="143"/>
        <end position="163"/>
    </location>
</feature>
<keyword evidence="4" id="KW-0186">Copper</keyword>
<evidence type="ECO:0000313" key="7">
    <source>
        <dbReference type="Proteomes" id="UP000756346"/>
    </source>
</evidence>
<keyword evidence="3 4" id="KW-0472">Membrane</keyword>
<comment type="caution">
    <text evidence="6">The sequence shown here is derived from an EMBL/GenBank/DDBJ whole genome shotgun (WGS) entry which is preliminary data.</text>
</comment>
<dbReference type="GO" id="GO:0016020">
    <property type="term" value="C:membrane"/>
    <property type="evidence" value="ECO:0007669"/>
    <property type="project" value="UniProtKB-SubCell"/>
</dbReference>